<comment type="caution">
    <text evidence="1">The sequence shown here is derived from an EMBL/GenBank/DDBJ whole genome shotgun (WGS) entry which is preliminary data.</text>
</comment>
<sequence>MYGSFVNAVIKALAAIPVKPTYLAASSLWMSTLLNHRLGKELPMMPPIDGRMNAAEVWAPESPAAVSEWMKKKCCAPRYPLVTTRFQV</sequence>
<gene>
    <name evidence="1" type="ORF">B7C42_06048</name>
</gene>
<evidence type="ECO:0000313" key="1">
    <source>
        <dbReference type="EMBL" id="OXR41706.1"/>
    </source>
</evidence>
<keyword evidence="2" id="KW-1185">Reference proteome</keyword>
<protein>
    <submittedName>
        <fullName evidence="1">Uncharacterized protein</fullName>
    </submittedName>
</protein>
<organism evidence="1 2">
    <name type="scientific">Nocardia cerradoensis</name>
    <dbReference type="NCBI Taxonomy" id="85688"/>
    <lineage>
        <taxon>Bacteria</taxon>
        <taxon>Bacillati</taxon>
        <taxon>Actinomycetota</taxon>
        <taxon>Actinomycetes</taxon>
        <taxon>Mycobacteriales</taxon>
        <taxon>Nocardiaceae</taxon>
        <taxon>Nocardia</taxon>
    </lineage>
</organism>
<evidence type="ECO:0000313" key="2">
    <source>
        <dbReference type="Proteomes" id="UP000215506"/>
    </source>
</evidence>
<dbReference type="Proteomes" id="UP000215506">
    <property type="component" value="Unassembled WGS sequence"/>
</dbReference>
<dbReference type="AlphaFoldDB" id="A0A231GYM1"/>
<dbReference type="EMBL" id="NGAF01000017">
    <property type="protein sequence ID" value="OXR41706.1"/>
    <property type="molecule type" value="Genomic_DNA"/>
</dbReference>
<accession>A0A231GYM1</accession>
<reference evidence="1 2" key="1">
    <citation type="submission" date="2017-07" db="EMBL/GenBank/DDBJ databases">
        <title>First draft Genome Sequence of Nocardia cerradoensis isolated from human infection.</title>
        <authorList>
            <person name="Carrasco G."/>
        </authorList>
    </citation>
    <scope>NUCLEOTIDE SEQUENCE [LARGE SCALE GENOMIC DNA]</scope>
    <source>
        <strain evidence="1 2">CNM20130759</strain>
    </source>
</reference>
<name>A0A231GYM1_9NOCA</name>
<proteinExistence type="predicted"/>